<comment type="catalytic activity">
    <reaction evidence="8">
        <text>a ribonucleotide in rRNA + S-adenosyl-L-methionine = a 2'-O-methylribonucleotide in rRNA + S-adenosyl-L-homocysteine + H(+)</text>
        <dbReference type="Rhea" id="RHEA:48628"/>
        <dbReference type="Rhea" id="RHEA-COMP:12164"/>
        <dbReference type="Rhea" id="RHEA-COMP:12165"/>
        <dbReference type="ChEBI" id="CHEBI:15378"/>
        <dbReference type="ChEBI" id="CHEBI:57856"/>
        <dbReference type="ChEBI" id="CHEBI:59789"/>
        <dbReference type="ChEBI" id="CHEBI:90675"/>
        <dbReference type="ChEBI" id="CHEBI:90676"/>
    </reaction>
</comment>
<evidence type="ECO:0000256" key="3">
    <source>
        <dbReference type="ARBA" id="ARBA00022552"/>
    </source>
</evidence>
<evidence type="ECO:0000256" key="4">
    <source>
        <dbReference type="ARBA" id="ARBA00022603"/>
    </source>
</evidence>
<dbReference type="HAMAP" id="MF_01547">
    <property type="entry name" value="RNA_methyltr_E"/>
    <property type="match status" value="1"/>
</dbReference>
<dbReference type="EMBL" id="CAMPGE010025382">
    <property type="protein sequence ID" value="CAI2383143.1"/>
    <property type="molecule type" value="Genomic_DNA"/>
</dbReference>
<evidence type="ECO:0000256" key="6">
    <source>
        <dbReference type="ARBA" id="ARBA00022691"/>
    </source>
</evidence>
<feature type="binding site" evidence="8">
    <location>
        <position position="55"/>
    </location>
    <ligand>
        <name>S-adenosyl-L-methionine</name>
        <dbReference type="ChEBI" id="CHEBI:59789"/>
    </ligand>
</feature>
<evidence type="ECO:0000256" key="1">
    <source>
        <dbReference type="ARBA" id="ARBA00004604"/>
    </source>
</evidence>
<reference evidence="13" key="1">
    <citation type="submission" date="2023-07" db="EMBL/GenBank/DDBJ databases">
        <authorList>
            <consortium name="AG Swart"/>
            <person name="Singh M."/>
            <person name="Singh A."/>
            <person name="Seah K."/>
            <person name="Emmerich C."/>
        </authorList>
    </citation>
    <scope>NUCLEOTIDE SEQUENCE</scope>
    <source>
        <strain evidence="13">DP1</strain>
    </source>
</reference>
<comment type="caution">
    <text evidence="13">The sequence shown here is derived from an EMBL/GenBank/DDBJ whole genome shotgun (WGS) entry which is preliminary data.</text>
</comment>
<dbReference type="InterPro" id="IPR015507">
    <property type="entry name" value="rRNA-MeTfrase_E"/>
</dbReference>
<name>A0AAD1Y0Y0_EUPCR</name>
<keyword evidence="14" id="KW-1185">Reference proteome</keyword>
<dbReference type="GO" id="GO:0000466">
    <property type="term" value="P:maturation of 5.8S rRNA from tricistronic rRNA transcript (SSU-rRNA, 5.8S rRNA, LSU-rRNA)"/>
    <property type="evidence" value="ECO:0007669"/>
    <property type="project" value="TreeGrafter"/>
</dbReference>
<feature type="domain" description="Ribosomal RNA methyltransferase FtsJ" evidence="10">
    <location>
        <begin position="23"/>
        <end position="199"/>
    </location>
</feature>
<feature type="active site" description="Proton acceptor" evidence="8">
    <location>
        <position position="156"/>
    </location>
</feature>
<dbReference type="InterPro" id="IPR002877">
    <property type="entry name" value="RNA_MeTrfase_FtsJ_dom"/>
</dbReference>
<dbReference type="GO" id="GO:0000463">
    <property type="term" value="P:maturation of LSU-rRNA from tricistronic rRNA transcript (SSU-rRNA, 5.8S rRNA, LSU-rRNA)"/>
    <property type="evidence" value="ECO:0007669"/>
    <property type="project" value="TreeGrafter"/>
</dbReference>
<feature type="binding site" evidence="8">
    <location>
        <position position="57"/>
    </location>
    <ligand>
        <name>S-adenosyl-L-methionine</name>
        <dbReference type="ChEBI" id="CHEBI:59789"/>
    </ligand>
</feature>
<dbReference type="Pfam" id="PF11861">
    <property type="entry name" value="DUF3381"/>
    <property type="match status" value="1"/>
</dbReference>
<feature type="compositionally biased region" description="Basic and acidic residues" evidence="9">
    <location>
        <begin position="438"/>
        <end position="448"/>
    </location>
</feature>
<dbReference type="Pfam" id="PF01728">
    <property type="entry name" value="FtsJ"/>
    <property type="match status" value="1"/>
</dbReference>
<dbReference type="InterPro" id="IPR050082">
    <property type="entry name" value="RNA_methyltr_RlmE"/>
</dbReference>
<keyword evidence="5 8" id="KW-0808">Transferase</keyword>
<evidence type="ECO:0000256" key="9">
    <source>
        <dbReference type="SAM" id="MobiDB-lite"/>
    </source>
</evidence>
<dbReference type="AlphaFoldDB" id="A0AAD1Y0Y0"/>
<evidence type="ECO:0000259" key="10">
    <source>
        <dbReference type="Pfam" id="PF01728"/>
    </source>
</evidence>
<feature type="compositionally biased region" description="Basic and acidic residues" evidence="9">
    <location>
        <begin position="587"/>
        <end position="596"/>
    </location>
</feature>
<dbReference type="Proteomes" id="UP001295684">
    <property type="component" value="Unassembled WGS sequence"/>
</dbReference>
<dbReference type="GO" id="GO:0030687">
    <property type="term" value="C:preribosome, large subunit precursor"/>
    <property type="evidence" value="ECO:0007669"/>
    <property type="project" value="TreeGrafter"/>
</dbReference>
<feature type="compositionally biased region" description="Acidic residues" evidence="9">
    <location>
        <begin position="597"/>
        <end position="606"/>
    </location>
</feature>
<evidence type="ECO:0000313" key="14">
    <source>
        <dbReference type="Proteomes" id="UP001295684"/>
    </source>
</evidence>
<dbReference type="InterPro" id="IPR012920">
    <property type="entry name" value="rRNA_MeTfrase_SPB1-like_C"/>
</dbReference>
<dbReference type="HAMAP" id="MF_03163">
    <property type="entry name" value="RNA_methyltr_E_SPB1"/>
    <property type="match status" value="1"/>
</dbReference>
<feature type="binding site" evidence="8">
    <location>
        <position position="116"/>
    </location>
    <ligand>
        <name>S-adenosyl-L-methionine</name>
        <dbReference type="ChEBI" id="CHEBI:59789"/>
    </ligand>
</feature>
<dbReference type="GO" id="GO:0016435">
    <property type="term" value="F:rRNA (guanine) methyltransferase activity"/>
    <property type="evidence" value="ECO:0007669"/>
    <property type="project" value="TreeGrafter"/>
</dbReference>
<evidence type="ECO:0000256" key="8">
    <source>
        <dbReference type="HAMAP-Rule" id="MF_03163"/>
    </source>
</evidence>
<evidence type="ECO:0000259" key="11">
    <source>
        <dbReference type="Pfam" id="PF07780"/>
    </source>
</evidence>
<keyword evidence="8" id="KW-0175">Coiled coil</keyword>
<evidence type="ECO:0000256" key="5">
    <source>
        <dbReference type="ARBA" id="ARBA00022679"/>
    </source>
</evidence>
<dbReference type="FunFam" id="3.40.50.150:FF:000004">
    <property type="entry name" value="AdoMet-dependent rRNA methyltransferase SPB1"/>
    <property type="match status" value="1"/>
</dbReference>
<feature type="compositionally biased region" description="Basic and acidic residues" evidence="9">
    <location>
        <begin position="817"/>
        <end position="832"/>
    </location>
</feature>
<protein>
    <recommendedName>
        <fullName evidence="8">Putative rRNA methyltransferase</fullName>
        <ecNumber evidence="8">2.1.1.-</ecNumber>
    </recommendedName>
    <alternativeName>
        <fullName evidence="8">2'-O-ribose RNA methyltransferase SPB1 homolog</fullName>
    </alternativeName>
</protein>
<dbReference type="InterPro" id="IPR029063">
    <property type="entry name" value="SAM-dependent_MTases_sf"/>
</dbReference>
<dbReference type="EC" id="2.1.1.-" evidence="8"/>
<evidence type="ECO:0000256" key="7">
    <source>
        <dbReference type="ARBA" id="ARBA00023242"/>
    </source>
</evidence>
<proteinExistence type="inferred from homology"/>
<gene>
    <name evidence="13" type="ORF">ECRASSUSDP1_LOCUS24634</name>
</gene>
<feature type="region of interest" description="Disordered" evidence="9">
    <location>
        <begin position="587"/>
        <end position="627"/>
    </location>
</feature>
<feature type="domain" description="DUF3381" evidence="12">
    <location>
        <begin position="239"/>
        <end position="385"/>
    </location>
</feature>
<feature type="binding site" evidence="8">
    <location>
        <position position="91"/>
    </location>
    <ligand>
        <name>S-adenosyl-L-methionine</name>
        <dbReference type="ChEBI" id="CHEBI:59789"/>
    </ligand>
</feature>
<dbReference type="Pfam" id="PF07780">
    <property type="entry name" value="Spb1_C"/>
    <property type="match status" value="1"/>
</dbReference>
<feature type="region of interest" description="Disordered" evidence="9">
    <location>
        <begin position="428"/>
        <end position="467"/>
    </location>
</feature>
<accession>A0AAD1Y0Y0</accession>
<feature type="compositionally biased region" description="Basic residues" evidence="9">
    <location>
        <begin position="833"/>
        <end position="848"/>
    </location>
</feature>
<evidence type="ECO:0000259" key="12">
    <source>
        <dbReference type="Pfam" id="PF11861"/>
    </source>
</evidence>
<feature type="coiled-coil region" evidence="8">
    <location>
        <begin position="326"/>
        <end position="385"/>
    </location>
</feature>
<dbReference type="Gene3D" id="3.40.50.150">
    <property type="entry name" value="Vaccinia Virus protein VP39"/>
    <property type="match status" value="1"/>
</dbReference>
<feature type="domain" description="Ribosomal RNA methyltransferase SPB1-like C-terminal" evidence="11">
    <location>
        <begin position="628"/>
        <end position="835"/>
    </location>
</feature>
<comment type="similarity">
    <text evidence="8">Belongs to the class I-like SAM-binding methyltransferase superfamily. RNA methyltransferase RlmE family. SPB1 subfamily.</text>
</comment>
<organism evidence="13 14">
    <name type="scientific">Euplotes crassus</name>
    <dbReference type="NCBI Taxonomy" id="5936"/>
    <lineage>
        <taxon>Eukaryota</taxon>
        <taxon>Sar</taxon>
        <taxon>Alveolata</taxon>
        <taxon>Ciliophora</taxon>
        <taxon>Intramacronucleata</taxon>
        <taxon>Spirotrichea</taxon>
        <taxon>Hypotrichia</taxon>
        <taxon>Euplotida</taxon>
        <taxon>Euplotidae</taxon>
        <taxon>Moneuplotes</taxon>
    </lineage>
</organism>
<comment type="subcellular location">
    <subcellularLocation>
        <location evidence="1 8">Nucleus</location>
        <location evidence="1 8">Nucleolus</location>
    </subcellularLocation>
</comment>
<dbReference type="PANTHER" id="PTHR10920">
    <property type="entry name" value="RIBOSOMAL RNA METHYLTRANSFERASE"/>
    <property type="match status" value="1"/>
</dbReference>
<comment type="function">
    <text evidence="8">Probable methyltransferase involved in the maturation of rRNA and in the biogenesis of ribosomal subunits.</text>
</comment>
<feature type="coiled-coil region" evidence="8">
    <location>
        <begin position="740"/>
        <end position="797"/>
    </location>
</feature>
<dbReference type="InterPro" id="IPR024576">
    <property type="entry name" value="rRNA_MeTfrase_Spb1_DUF3381"/>
</dbReference>
<feature type="region of interest" description="Disordered" evidence="9">
    <location>
        <begin position="799"/>
        <end position="848"/>
    </location>
</feature>
<dbReference type="PANTHER" id="PTHR10920:SF13">
    <property type="entry name" value="PRE-RRNA 2'-O-RIBOSE RNA METHYLTRANSFERASE FTSJ3"/>
    <property type="match status" value="1"/>
</dbReference>
<keyword evidence="4 8" id="KW-0489">Methyltransferase</keyword>
<evidence type="ECO:0000313" key="13">
    <source>
        <dbReference type="EMBL" id="CAI2383143.1"/>
    </source>
</evidence>
<keyword evidence="2 8" id="KW-0690">Ribosome biogenesis</keyword>
<evidence type="ECO:0000256" key="2">
    <source>
        <dbReference type="ARBA" id="ARBA00022517"/>
    </source>
</evidence>
<feature type="compositionally biased region" description="Acidic residues" evidence="9">
    <location>
        <begin position="449"/>
        <end position="463"/>
    </location>
</feature>
<feature type="binding site" evidence="8">
    <location>
        <position position="75"/>
    </location>
    <ligand>
        <name>S-adenosyl-L-methionine</name>
        <dbReference type="ChEBI" id="CHEBI:59789"/>
    </ligand>
</feature>
<sequence length="848" mass="99300">MGKKEKAKDRLDKYYIMAKEHNYRSRAAFKLIQLNRKYNFLSKSKVLIDLCAAPGGWLQIAAKYMPISSIKIGIDLDPIPHVKGCVTFQCDITTPKCISLIKKEIKHFEADVVLNDGAPNVGAQWSKDAYGQAELVLAACKLATQVLKKGGTFVTKVFRSKDYNALIWAFNHLFKKVEPFKPAASRSNSAETFLVCLEYKKPDHIDPKILDPKHIFEDIDTLEEGSKKKINSLKKLLEQKHSRIGYDDLDGSGAFYKEEKLSVFMKSLEPYKFLTKCHRFVIDEECKEEIFNVVKPPASLESIVDDLKVLGRSDLTLLLKYRSKYLRQVQKRRAKENKERKLAEEKPLTKEEIEKENEEALEKALQEKKKQAMKKERKQNEIQKKSEYLQKMSIMTSVNVMNNDDEISFDPRTFAKLQQVENLDELHDSDASSELDEEQKKELAKQQEYEDMLQDNELDEYDSDYEKEKTLKMDEEMENRMKEHKEYQLDTSNLDREEKIVKKKIAKGKRNLEMQFENTANFEVTKYNNKDVQEQDSEELSSDEDELAAIKAIEVQNKKRVKTSEDNEFINPLVATKKDLKRFKKSLENKEVKESDAESFDSDVEELADKMDKEKQEEKEMKKKRNLKKLQKMEEEVGAKTFEEVKAEKTYSDYDSDEIAEIRAIGKRMLRKKERLDMIDASYSRYAYKEDPSELPTWFAEEEEKFNKPIPPVTKEEIQMEKKFMKEYNARPSAKLAEYKERKKRKMARAMQKVKQKANQIANSDEFNDVSKMRQIKRMYSQEKRKLNEQFRQKKETIVGRTFSTSAPGKTAGRKYKMVDSRMKKDTRAEKRATKKKKGTGKRIKMRK</sequence>
<feature type="compositionally biased region" description="Basic and acidic residues" evidence="9">
    <location>
        <begin position="607"/>
        <end position="621"/>
    </location>
</feature>
<keyword evidence="7 8" id="KW-0539">Nucleus</keyword>
<dbReference type="InterPro" id="IPR028589">
    <property type="entry name" value="SPB1-like"/>
</dbReference>
<dbReference type="GO" id="GO:0005730">
    <property type="term" value="C:nucleolus"/>
    <property type="evidence" value="ECO:0007669"/>
    <property type="project" value="UniProtKB-SubCell"/>
</dbReference>
<dbReference type="GO" id="GO:0008650">
    <property type="term" value="F:rRNA (uridine-2'-O-)-methyltransferase activity"/>
    <property type="evidence" value="ECO:0007669"/>
    <property type="project" value="TreeGrafter"/>
</dbReference>
<keyword evidence="6 8" id="KW-0949">S-adenosyl-L-methionine</keyword>
<keyword evidence="3 8" id="KW-0698">rRNA processing</keyword>
<dbReference type="SUPFAM" id="SSF53335">
    <property type="entry name" value="S-adenosyl-L-methionine-dependent methyltransferases"/>
    <property type="match status" value="1"/>
</dbReference>